<comment type="caution">
    <text evidence="1">The sequence shown here is derived from an EMBL/GenBank/DDBJ whole genome shotgun (WGS) entry which is preliminary data.</text>
</comment>
<evidence type="ECO:0000313" key="1">
    <source>
        <dbReference type="EMBL" id="KAJ3013966.1"/>
    </source>
</evidence>
<sequence length="239" mass="26891">MALTVFHSTPIAAKRFKTHNRAAATGDCSLANQFRFGQIQCRAAAVEDMAHKAVRLEAEEFLEHFLRSPGPLPSADPPELEFNPFDGLANAANMQESEISRLFVEAVNNDSLGLGLKMALSESRPEAGDPNSLKIDSSFFRPGSVPTDGKPHWADLMVAVEFKAHDTAKDPYDDRKDGVVDANAESRKQVRGQIIQYAEQIFDYQHRTSLIMLLVIGRRFRFTRWGQVWYSCHARDRLR</sequence>
<dbReference type="Proteomes" id="UP001144978">
    <property type="component" value="Unassembled WGS sequence"/>
</dbReference>
<name>A0ACC1QA58_9APHY</name>
<dbReference type="EMBL" id="JANSHE010000237">
    <property type="protein sequence ID" value="KAJ3013966.1"/>
    <property type="molecule type" value="Genomic_DNA"/>
</dbReference>
<gene>
    <name evidence="1" type="ORF">NUW54_g1431</name>
</gene>
<keyword evidence="2" id="KW-1185">Reference proteome</keyword>
<evidence type="ECO:0000313" key="2">
    <source>
        <dbReference type="Proteomes" id="UP001144978"/>
    </source>
</evidence>
<organism evidence="1 2">
    <name type="scientific">Trametes sanguinea</name>
    <dbReference type="NCBI Taxonomy" id="158606"/>
    <lineage>
        <taxon>Eukaryota</taxon>
        <taxon>Fungi</taxon>
        <taxon>Dikarya</taxon>
        <taxon>Basidiomycota</taxon>
        <taxon>Agaricomycotina</taxon>
        <taxon>Agaricomycetes</taxon>
        <taxon>Polyporales</taxon>
        <taxon>Polyporaceae</taxon>
        <taxon>Trametes</taxon>
    </lineage>
</organism>
<accession>A0ACC1QA58</accession>
<reference evidence="1" key="1">
    <citation type="submission" date="2022-08" db="EMBL/GenBank/DDBJ databases">
        <title>Genome Sequence of Pycnoporus sanguineus.</title>
        <authorList>
            <person name="Buettner E."/>
        </authorList>
    </citation>
    <scope>NUCLEOTIDE SEQUENCE</scope>
    <source>
        <strain evidence="1">CG-C14</strain>
    </source>
</reference>
<protein>
    <submittedName>
        <fullName evidence="1">Uncharacterized protein</fullName>
    </submittedName>
</protein>
<proteinExistence type="predicted"/>